<evidence type="ECO:0000256" key="1">
    <source>
        <dbReference type="SAM" id="Phobius"/>
    </source>
</evidence>
<dbReference type="InterPro" id="IPR000719">
    <property type="entry name" value="Prot_kinase_dom"/>
</dbReference>
<dbReference type="GO" id="GO:0016301">
    <property type="term" value="F:kinase activity"/>
    <property type="evidence" value="ECO:0007669"/>
    <property type="project" value="UniProtKB-KW"/>
</dbReference>
<dbReference type="InterPro" id="IPR001245">
    <property type="entry name" value="Ser-Thr/Tyr_kinase_cat_dom"/>
</dbReference>
<dbReference type="SUPFAM" id="SSF56112">
    <property type="entry name" value="Protein kinase-like (PK-like)"/>
    <property type="match status" value="1"/>
</dbReference>
<evidence type="ECO:0000313" key="4">
    <source>
        <dbReference type="RefSeq" id="XP_065658676.1"/>
    </source>
</evidence>
<dbReference type="Gene3D" id="3.30.200.20">
    <property type="entry name" value="Phosphorylase Kinase, domain 1"/>
    <property type="match status" value="1"/>
</dbReference>
<keyword evidence="1" id="KW-0812">Transmembrane</keyword>
<dbReference type="Pfam" id="PF07714">
    <property type="entry name" value="PK_Tyr_Ser-Thr"/>
    <property type="match status" value="1"/>
</dbReference>
<name>A0ABM4CAJ0_HYDVU</name>
<keyword evidence="1" id="KW-0472">Membrane</keyword>
<gene>
    <name evidence="4" type="primary">LOC100215622</name>
</gene>
<dbReference type="SMART" id="SM00219">
    <property type="entry name" value="TyrKc"/>
    <property type="match status" value="1"/>
</dbReference>
<dbReference type="PROSITE" id="PS00109">
    <property type="entry name" value="PROTEIN_KINASE_TYR"/>
    <property type="match status" value="1"/>
</dbReference>
<dbReference type="InterPro" id="IPR020635">
    <property type="entry name" value="Tyr_kinase_cat_dom"/>
</dbReference>
<keyword evidence="1" id="KW-1133">Transmembrane helix</keyword>
<proteinExistence type="predicted"/>
<dbReference type="GeneID" id="100215622"/>
<feature type="domain" description="Protein kinase" evidence="2">
    <location>
        <begin position="72"/>
        <end position="403"/>
    </location>
</feature>
<accession>A0ABM4CAJ0</accession>
<sequence length="433" mass="49463">MGHGKQLSLSVIIIVATSITVIVVFIVVAVVVRLKRRRLKKFKSHRLLWAYKKKNGIEELLSDSWEIFPEYVTIGSAIGKGAFGTVYIGKINSVVFANKDNPNKKFLDFKNDSTSNVAVKLLEDGATQSEFNDFLEEINLMKKIGYHKNVLNLIGCSTVKKPFCIIAEFMENGDLLHFLRNRRNKLFASKDRGELAVNFMYDQSFENSLETINKSCTSKLLSSVNTLPDIKWITPDDLLSFAWQVASGMEYLSSKKLIHRDLAARNILVGGFKNVKISDFGLTRKGDDELKYITNKHFRLPIKWMSIEAINDHIFSTFSDVWAYGVVLFEIVTLGGTPYPTISNFDLLAHLNSGYRMERPANCSQSMYDIMLQCWNKEPLQRPTFTELRECFDKILSQAIPYFSFDIDEENVYYTTASFKSVPLEKHNVTLKK</sequence>
<dbReference type="Gene3D" id="1.10.510.10">
    <property type="entry name" value="Transferase(Phosphotransferase) domain 1"/>
    <property type="match status" value="1"/>
</dbReference>
<dbReference type="InterPro" id="IPR008266">
    <property type="entry name" value="Tyr_kinase_AS"/>
</dbReference>
<dbReference type="RefSeq" id="XP_065658676.1">
    <property type="nucleotide sequence ID" value="XM_065802604.1"/>
</dbReference>
<dbReference type="InterPro" id="IPR050122">
    <property type="entry name" value="RTK"/>
</dbReference>
<dbReference type="PANTHER" id="PTHR24416:SF583">
    <property type="entry name" value="RECEPTOR PROTEIN-TYROSINE KINASE"/>
    <property type="match status" value="1"/>
</dbReference>
<dbReference type="CDD" id="cd00192">
    <property type="entry name" value="PTKc"/>
    <property type="match status" value="1"/>
</dbReference>
<dbReference type="Proteomes" id="UP001652625">
    <property type="component" value="Chromosome 08"/>
</dbReference>
<keyword evidence="3" id="KW-1185">Reference proteome</keyword>
<evidence type="ECO:0000259" key="2">
    <source>
        <dbReference type="PROSITE" id="PS50011"/>
    </source>
</evidence>
<evidence type="ECO:0000313" key="3">
    <source>
        <dbReference type="Proteomes" id="UP001652625"/>
    </source>
</evidence>
<organism evidence="3 4">
    <name type="scientific">Hydra vulgaris</name>
    <name type="common">Hydra</name>
    <name type="synonym">Hydra attenuata</name>
    <dbReference type="NCBI Taxonomy" id="6087"/>
    <lineage>
        <taxon>Eukaryota</taxon>
        <taxon>Metazoa</taxon>
        <taxon>Cnidaria</taxon>
        <taxon>Hydrozoa</taxon>
        <taxon>Hydroidolina</taxon>
        <taxon>Anthoathecata</taxon>
        <taxon>Aplanulata</taxon>
        <taxon>Hydridae</taxon>
        <taxon>Hydra</taxon>
    </lineage>
</organism>
<dbReference type="PANTHER" id="PTHR24416">
    <property type="entry name" value="TYROSINE-PROTEIN KINASE RECEPTOR"/>
    <property type="match status" value="1"/>
</dbReference>
<feature type="transmembrane region" description="Helical" evidence="1">
    <location>
        <begin position="12"/>
        <end position="34"/>
    </location>
</feature>
<dbReference type="PROSITE" id="PS50011">
    <property type="entry name" value="PROTEIN_KINASE_DOM"/>
    <property type="match status" value="1"/>
</dbReference>
<reference evidence="4" key="1">
    <citation type="submission" date="2025-08" db="UniProtKB">
        <authorList>
            <consortium name="RefSeq"/>
        </authorList>
    </citation>
    <scope>IDENTIFICATION</scope>
</reference>
<keyword evidence="4" id="KW-0418">Kinase</keyword>
<dbReference type="InterPro" id="IPR011009">
    <property type="entry name" value="Kinase-like_dom_sf"/>
</dbReference>
<protein>
    <submittedName>
        <fullName evidence="4">Tyrosine-protein kinase receptor torso isoform X5</fullName>
    </submittedName>
</protein>
<keyword evidence="4" id="KW-0675">Receptor</keyword>
<dbReference type="PRINTS" id="PR00109">
    <property type="entry name" value="TYRKINASE"/>
</dbReference>
<keyword evidence="4" id="KW-0808">Transferase</keyword>